<evidence type="ECO:0000256" key="1">
    <source>
        <dbReference type="ARBA" id="ARBA00004457"/>
    </source>
</evidence>
<reference evidence="17" key="1">
    <citation type="submission" date="2025-08" db="UniProtKB">
        <authorList>
            <consortium name="RefSeq"/>
        </authorList>
    </citation>
    <scope>IDENTIFICATION</scope>
    <source>
        <tissue evidence="17">Blood</tissue>
    </source>
</reference>
<gene>
    <name evidence="17" type="primary">STING1</name>
</gene>
<dbReference type="RefSeq" id="XP_054841324.1">
    <property type="nucleotide sequence ID" value="XM_054985349.1"/>
</dbReference>
<evidence type="ECO:0000256" key="4">
    <source>
        <dbReference type="ARBA" id="ARBA00004556"/>
    </source>
</evidence>
<organism evidence="16 17">
    <name type="scientific">Eublepharis macularius</name>
    <name type="common">Leopard gecko</name>
    <name type="synonym">Cyrtodactylus macularius</name>
    <dbReference type="NCBI Taxonomy" id="481883"/>
    <lineage>
        <taxon>Eukaryota</taxon>
        <taxon>Metazoa</taxon>
        <taxon>Chordata</taxon>
        <taxon>Craniata</taxon>
        <taxon>Vertebrata</taxon>
        <taxon>Euteleostomi</taxon>
        <taxon>Lepidosauria</taxon>
        <taxon>Squamata</taxon>
        <taxon>Bifurcata</taxon>
        <taxon>Gekkota</taxon>
        <taxon>Eublepharidae</taxon>
        <taxon>Eublepharinae</taxon>
        <taxon>Eublepharis</taxon>
    </lineage>
</organism>
<sequence>MPHEEGGTQPPSLIPRRRGNWAQHARYFFIALCALVLYLTEQSLHRVAQCLIIHFVVQQVEVLLKGICSFTEEVHHLSARYHGKYFRALNACLDFHRHGLLLLLCGAAYLLLPKEPGLPLCLNLSLMCLCRLLTIIFGLQNPSTAEISEICERNNLNVAHGLAWSYYIGYLKIVLPRLKDSISVFNENNRFLLKCKKTWKLHILLPLNCEVYDSLWRADSRIQFINNLPELNVDRAGIKRRTYKNSIYGISDEDQKTHFCVVEYATPLQSLYAMSQDENAAFSRQARLEQAKLFCRTLEEILEKSKECSGCYQLIVYNDSEENDKHFLSKEILRHLKQQNQEEYSMCEKEEGCIPTQASRQPVEETELLISDCDLPLSLHSERN</sequence>
<dbReference type="GO" id="GO:0033116">
    <property type="term" value="C:endoplasmic reticulum-Golgi intermediate compartment membrane"/>
    <property type="evidence" value="ECO:0007669"/>
    <property type="project" value="UniProtKB-SubCell"/>
</dbReference>
<keyword evidence="8" id="KW-0812">Transmembrane</keyword>
<protein>
    <recommendedName>
        <fullName evidence="7">Stimulator of interferon genes protein</fullName>
    </recommendedName>
</protein>
<evidence type="ECO:0000256" key="13">
    <source>
        <dbReference type="ARBA" id="ARBA00024169"/>
    </source>
</evidence>
<accession>A0AA97L3V4</accession>
<dbReference type="Pfam" id="PF15009">
    <property type="entry name" value="STING_LBD"/>
    <property type="match status" value="1"/>
</dbReference>
<dbReference type="GO" id="GO:0032481">
    <property type="term" value="P:positive regulation of type I interferon production"/>
    <property type="evidence" value="ECO:0007669"/>
    <property type="project" value="InterPro"/>
</dbReference>
<dbReference type="GO" id="GO:0000045">
    <property type="term" value="P:autophagosome assembly"/>
    <property type="evidence" value="ECO:0007669"/>
    <property type="project" value="TreeGrafter"/>
</dbReference>
<dbReference type="PANTHER" id="PTHR34339:SF1">
    <property type="entry name" value="STIMULATOR OF INTERFERON GENES PROTEIN"/>
    <property type="match status" value="1"/>
</dbReference>
<dbReference type="Gene3D" id="3.40.50.12100">
    <property type="entry name" value="Stimulator of interferon genes protein"/>
    <property type="match status" value="1"/>
</dbReference>
<evidence type="ECO:0000256" key="12">
    <source>
        <dbReference type="ARBA" id="ARBA00023136"/>
    </source>
</evidence>
<dbReference type="FunFam" id="1.20.5.5200:FF:000001">
    <property type="entry name" value="Stimulator of interferon genes protein"/>
    <property type="match status" value="1"/>
</dbReference>
<evidence type="ECO:0000259" key="15">
    <source>
        <dbReference type="Pfam" id="PF23417"/>
    </source>
</evidence>
<dbReference type="InterPro" id="IPR055432">
    <property type="entry name" value="STING_LBD"/>
</dbReference>
<evidence type="ECO:0000256" key="2">
    <source>
        <dbReference type="ARBA" id="ARBA00004477"/>
    </source>
</evidence>
<proteinExistence type="inferred from homology"/>
<dbReference type="GO" id="GO:0051607">
    <property type="term" value="P:defense response to virus"/>
    <property type="evidence" value="ECO:0007669"/>
    <property type="project" value="TreeGrafter"/>
</dbReference>
<dbReference type="AlphaFoldDB" id="A0AA97L3V4"/>
<evidence type="ECO:0000256" key="6">
    <source>
        <dbReference type="ARBA" id="ARBA00009027"/>
    </source>
</evidence>
<name>A0AA97L3V4_EUBMA</name>
<keyword evidence="11" id="KW-1133">Transmembrane helix</keyword>
<dbReference type="GO" id="GO:0000139">
    <property type="term" value="C:Golgi membrane"/>
    <property type="evidence" value="ECO:0007669"/>
    <property type="project" value="UniProtKB-SubCell"/>
</dbReference>
<comment type="subcellular location">
    <subcellularLocation>
        <location evidence="4">Cytoplasm</location>
        <location evidence="4">Perinuclear region</location>
    </subcellularLocation>
    <subcellularLocation>
        <location evidence="3">Cytoplasmic vesicle</location>
        <location evidence="3">Autophagosome membrane</location>
        <topology evidence="3">Multi-pass membrane protein</topology>
    </subcellularLocation>
    <subcellularLocation>
        <location evidence="2">Endoplasmic reticulum membrane</location>
        <topology evidence="2">Multi-pass membrane protein</topology>
    </subcellularLocation>
    <subcellularLocation>
        <location evidence="1">Endoplasmic reticulum-Golgi intermediate compartment membrane</location>
        <topology evidence="1">Multi-pass membrane protein</topology>
    </subcellularLocation>
    <subcellularLocation>
        <location evidence="5">Golgi apparatus membrane</location>
        <topology evidence="5">Multi-pass membrane protein</topology>
    </subcellularLocation>
</comment>
<dbReference type="GO" id="GO:0005789">
    <property type="term" value="C:endoplasmic reticulum membrane"/>
    <property type="evidence" value="ECO:0007669"/>
    <property type="project" value="UniProtKB-SubCell"/>
</dbReference>
<feature type="domain" description="STING ligand-binding" evidence="14">
    <location>
        <begin position="157"/>
        <end position="340"/>
    </location>
</feature>
<dbReference type="Proteomes" id="UP001190640">
    <property type="component" value="Chromosome 7"/>
</dbReference>
<evidence type="ECO:0000256" key="5">
    <source>
        <dbReference type="ARBA" id="ARBA00004653"/>
    </source>
</evidence>
<dbReference type="GO" id="GO:0000421">
    <property type="term" value="C:autophagosome membrane"/>
    <property type="evidence" value="ECO:0007669"/>
    <property type="project" value="UniProtKB-SubCell"/>
</dbReference>
<dbReference type="InterPro" id="IPR038623">
    <property type="entry name" value="STING_C_sf"/>
</dbReference>
<dbReference type="GO" id="GO:0035438">
    <property type="term" value="F:cyclic-di-GMP binding"/>
    <property type="evidence" value="ECO:0007669"/>
    <property type="project" value="TreeGrafter"/>
</dbReference>
<dbReference type="CTD" id="340061"/>
<dbReference type="FunFam" id="3.40.50.12100:FF:000001">
    <property type="entry name" value="Stimulator of interferon genes protein"/>
    <property type="match status" value="1"/>
</dbReference>
<comment type="similarity">
    <text evidence="6">Belongs to the STING family.</text>
</comment>
<feature type="domain" description="STING transmembrane" evidence="15">
    <location>
        <begin position="49"/>
        <end position="155"/>
    </location>
</feature>
<evidence type="ECO:0000256" key="11">
    <source>
        <dbReference type="ARBA" id="ARBA00022989"/>
    </source>
</evidence>
<evidence type="ECO:0000259" key="14">
    <source>
        <dbReference type="Pfam" id="PF15009"/>
    </source>
</evidence>
<keyword evidence="12" id="KW-0472">Membrane</keyword>
<dbReference type="KEGG" id="emc:129333581"/>
<evidence type="ECO:0000313" key="16">
    <source>
        <dbReference type="Proteomes" id="UP001190640"/>
    </source>
</evidence>
<dbReference type="InterPro" id="IPR029158">
    <property type="entry name" value="STING"/>
</dbReference>
<dbReference type="GO" id="GO:0002218">
    <property type="term" value="P:activation of innate immune response"/>
    <property type="evidence" value="ECO:0007669"/>
    <property type="project" value="InterPro"/>
</dbReference>
<dbReference type="InterPro" id="IPR047191">
    <property type="entry name" value="STING_C_chordates"/>
</dbReference>
<keyword evidence="16" id="KW-1185">Reference proteome</keyword>
<comment type="catalytic activity">
    <reaction evidence="13">
        <text>H(+)(in) = H(+)(out)</text>
        <dbReference type="Rhea" id="RHEA:34979"/>
        <dbReference type="ChEBI" id="CHEBI:15378"/>
    </reaction>
</comment>
<dbReference type="GO" id="GO:0061709">
    <property type="term" value="P:reticulophagy"/>
    <property type="evidence" value="ECO:0007669"/>
    <property type="project" value="TreeGrafter"/>
</dbReference>
<keyword evidence="10" id="KW-0256">Endoplasmic reticulum</keyword>
<dbReference type="Gene3D" id="1.20.5.5200">
    <property type="match status" value="1"/>
</dbReference>
<dbReference type="InterPro" id="IPR055434">
    <property type="entry name" value="STING_TM"/>
</dbReference>
<evidence type="ECO:0000256" key="3">
    <source>
        <dbReference type="ARBA" id="ARBA00004542"/>
    </source>
</evidence>
<evidence type="ECO:0000256" key="9">
    <source>
        <dbReference type="ARBA" id="ARBA00022741"/>
    </source>
</evidence>
<dbReference type="GO" id="GO:0016239">
    <property type="term" value="P:positive regulation of macroautophagy"/>
    <property type="evidence" value="ECO:0007669"/>
    <property type="project" value="TreeGrafter"/>
</dbReference>
<dbReference type="GO" id="GO:0061507">
    <property type="term" value="F:2',3'-cyclic GMP-AMP binding"/>
    <property type="evidence" value="ECO:0007669"/>
    <property type="project" value="TreeGrafter"/>
</dbReference>
<dbReference type="GeneID" id="129333581"/>
<evidence type="ECO:0000313" key="17">
    <source>
        <dbReference type="RefSeq" id="XP_054841324.1"/>
    </source>
</evidence>
<evidence type="ECO:0000256" key="8">
    <source>
        <dbReference type="ARBA" id="ARBA00022692"/>
    </source>
</evidence>
<dbReference type="GO" id="GO:0048471">
    <property type="term" value="C:perinuclear region of cytoplasm"/>
    <property type="evidence" value="ECO:0007669"/>
    <property type="project" value="UniProtKB-SubCell"/>
</dbReference>
<evidence type="ECO:0000256" key="7">
    <source>
        <dbReference type="ARBA" id="ARBA00018708"/>
    </source>
</evidence>
<dbReference type="GO" id="GO:0045087">
    <property type="term" value="P:innate immune response"/>
    <property type="evidence" value="ECO:0007669"/>
    <property type="project" value="TreeGrafter"/>
</dbReference>
<dbReference type="Pfam" id="PF23417">
    <property type="entry name" value="STING_TM"/>
    <property type="match status" value="1"/>
</dbReference>
<evidence type="ECO:0000256" key="10">
    <source>
        <dbReference type="ARBA" id="ARBA00022824"/>
    </source>
</evidence>
<dbReference type="CDD" id="cd22658">
    <property type="entry name" value="STING_C_metazoan-like"/>
    <property type="match status" value="1"/>
</dbReference>
<keyword evidence="9" id="KW-0547">Nucleotide-binding</keyword>
<dbReference type="PANTHER" id="PTHR34339">
    <property type="entry name" value="STIMULATOR OF INTERFERON GENES PROTEIN"/>
    <property type="match status" value="1"/>
</dbReference>